<dbReference type="STRING" id="1835702.A0A1F5L5N0"/>
<evidence type="ECO:0000256" key="1">
    <source>
        <dbReference type="SAM" id="MobiDB-lite"/>
    </source>
</evidence>
<accession>A0A1F5L5N0</accession>
<evidence type="ECO:0000313" key="3">
    <source>
        <dbReference type="Proteomes" id="UP000177622"/>
    </source>
</evidence>
<feature type="region of interest" description="Disordered" evidence="1">
    <location>
        <begin position="109"/>
        <end position="149"/>
    </location>
</feature>
<dbReference type="Proteomes" id="UP000177622">
    <property type="component" value="Unassembled WGS sequence"/>
</dbReference>
<dbReference type="OrthoDB" id="4338216at2759"/>
<evidence type="ECO:0000313" key="2">
    <source>
        <dbReference type="EMBL" id="OGE48502.1"/>
    </source>
</evidence>
<reference evidence="2 3" key="1">
    <citation type="journal article" date="2016" name="Sci. Rep.">
        <title>Penicillium arizonense, a new, genome sequenced fungal species, reveals a high chemical diversity in secreted metabolites.</title>
        <authorList>
            <person name="Grijseels S."/>
            <person name="Nielsen J.C."/>
            <person name="Randelovic M."/>
            <person name="Nielsen J."/>
            <person name="Nielsen K.F."/>
            <person name="Workman M."/>
            <person name="Frisvad J.C."/>
        </authorList>
    </citation>
    <scope>NUCLEOTIDE SEQUENCE [LARGE SCALE GENOMIC DNA]</scope>
    <source>
        <strain evidence="2 3">CBS 141311</strain>
    </source>
</reference>
<dbReference type="RefSeq" id="XP_022483957.1">
    <property type="nucleotide sequence ID" value="XM_022636182.1"/>
</dbReference>
<dbReference type="AlphaFoldDB" id="A0A1F5L5N0"/>
<protein>
    <submittedName>
        <fullName evidence="2">Uncharacterized protein</fullName>
    </submittedName>
</protein>
<comment type="caution">
    <text evidence="2">The sequence shown here is derived from an EMBL/GenBank/DDBJ whole genome shotgun (WGS) entry which is preliminary data.</text>
</comment>
<organism evidence="2 3">
    <name type="scientific">Penicillium arizonense</name>
    <dbReference type="NCBI Taxonomy" id="1835702"/>
    <lineage>
        <taxon>Eukaryota</taxon>
        <taxon>Fungi</taxon>
        <taxon>Dikarya</taxon>
        <taxon>Ascomycota</taxon>
        <taxon>Pezizomycotina</taxon>
        <taxon>Eurotiomycetes</taxon>
        <taxon>Eurotiomycetidae</taxon>
        <taxon>Eurotiales</taxon>
        <taxon>Aspergillaceae</taxon>
        <taxon>Penicillium</taxon>
    </lineage>
</organism>
<sequence length="399" mass="43869">MSPKIIGNSAPWKQVSDARTSELNLMQESSYETAIIWARVTGEKTLDDSIHATAKSQLQAQMRWKETYQSYISPLASASRTEVIHHSVVSGNKTEPRAASVLATARYSDEAGAVDADTTENPGHDEEPGKTDKTSTDGNTHGDEGFRPPASAKEFMSSFRALRLANAAVVAAAAAEPSPPRRLLFKNLPKWVTVSHVLHLVYGGVIERAWSETSGEVNVQFTDANDCNRYLEMRPEGIPLKVGDDVINISIELMDNDNEHPELARRLRADASRVVCLSGLPTSLMGKNDENILGIASQSNWESKALEQVLITNGEEVSLPPSVDSVDVEAPTDLLKGTLDIHVSFFSLHDGWDFYQDIKEGTYDCISKFEADPCALAQEFHFFDVRNPMFRALAAVMSE</sequence>
<dbReference type="GeneID" id="34580916"/>
<dbReference type="EMBL" id="LXJU01000028">
    <property type="protein sequence ID" value="OGE48502.1"/>
    <property type="molecule type" value="Genomic_DNA"/>
</dbReference>
<feature type="compositionally biased region" description="Basic and acidic residues" evidence="1">
    <location>
        <begin position="122"/>
        <end position="146"/>
    </location>
</feature>
<gene>
    <name evidence="2" type="ORF">PENARI_c028G03194</name>
</gene>
<keyword evidence="3" id="KW-1185">Reference proteome</keyword>
<name>A0A1F5L5N0_PENAI</name>
<proteinExistence type="predicted"/>